<name>A0A2N0Q4H0_9GLOM</name>
<dbReference type="CDD" id="cd10229">
    <property type="entry name" value="ASKHA_NBD_HSP70_HSPA12"/>
    <property type="match status" value="1"/>
</dbReference>
<evidence type="ECO:0000313" key="3">
    <source>
        <dbReference type="EMBL" id="PKC13938.1"/>
    </source>
</evidence>
<evidence type="ECO:0000256" key="1">
    <source>
        <dbReference type="ARBA" id="ARBA00022741"/>
    </source>
</evidence>
<dbReference type="AlphaFoldDB" id="A0A2N0Q4H0"/>
<dbReference type="PANTHER" id="PTHR14187:SF5">
    <property type="entry name" value="HEAT SHOCK 70 KDA PROTEIN 12A"/>
    <property type="match status" value="1"/>
</dbReference>
<dbReference type="PRINTS" id="PR00301">
    <property type="entry name" value="HEATSHOCK70"/>
</dbReference>
<keyword evidence="1" id="KW-0547">Nucleotide-binding</keyword>
<dbReference type="EMBL" id="LLXJ01000160">
    <property type="protein sequence ID" value="PKC13938.1"/>
    <property type="molecule type" value="Genomic_DNA"/>
</dbReference>
<dbReference type="InterPro" id="IPR043129">
    <property type="entry name" value="ATPase_NBD"/>
</dbReference>
<dbReference type="VEuPathDB" id="FungiDB:RhiirFUN_008354"/>
<reference evidence="3 4" key="2">
    <citation type="submission" date="2017-09" db="EMBL/GenBank/DDBJ databases">
        <title>Extensive intraspecific genome diversity in a model arbuscular mycorrhizal fungus.</title>
        <authorList>
            <person name="Chen E.C."/>
            <person name="Morin E."/>
            <person name="Beaudet D."/>
            <person name="Noel J."/>
            <person name="Ndikumana S."/>
            <person name="Charron P."/>
            <person name="St-Onge C."/>
            <person name="Giorgi J."/>
            <person name="Grigoriev I.V."/>
            <person name="Roux C."/>
            <person name="Martin F.M."/>
            <person name="Corradi N."/>
        </authorList>
    </citation>
    <scope>NUCLEOTIDE SEQUENCE [LARGE SCALE GENOMIC DNA]</scope>
    <source>
        <strain evidence="3 4">A5</strain>
    </source>
</reference>
<dbReference type="Proteomes" id="UP000232722">
    <property type="component" value="Unassembled WGS sequence"/>
</dbReference>
<dbReference type="InterPro" id="IPR013126">
    <property type="entry name" value="Hsp_70_fam"/>
</dbReference>
<dbReference type="Gene3D" id="3.30.420.40">
    <property type="match status" value="2"/>
</dbReference>
<protein>
    <submittedName>
        <fullName evidence="3">Actin-like ATPase domain-containing protein</fullName>
    </submittedName>
</protein>
<dbReference type="PANTHER" id="PTHR14187">
    <property type="entry name" value="ALPHA KINASE/ELONGATION FACTOR 2 KINASE"/>
    <property type="match status" value="1"/>
</dbReference>
<comment type="caution">
    <text evidence="3">The sequence shown here is derived from an EMBL/GenBank/DDBJ whole genome shotgun (WGS) entry which is preliminary data.</text>
</comment>
<dbReference type="VEuPathDB" id="FungiDB:FUN_007969"/>
<evidence type="ECO:0000256" key="2">
    <source>
        <dbReference type="ARBA" id="ARBA00022840"/>
    </source>
</evidence>
<evidence type="ECO:0000313" key="4">
    <source>
        <dbReference type="Proteomes" id="UP000232722"/>
    </source>
</evidence>
<dbReference type="VEuPathDB" id="FungiDB:RhiirA1_533148"/>
<dbReference type="Gene3D" id="3.90.640.10">
    <property type="entry name" value="Actin, Chain A, domain 4"/>
    <property type="match status" value="1"/>
</dbReference>
<reference evidence="3 4" key="1">
    <citation type="submission" date="2016-04" db="EMBL/GenBank/DDBJ databases">
        <title>Genome analyses suggest a sexual origin of heterokaryosis in a supposedly ancient asexual fungus.</title>
        <authorList>
            <person name="Ropars J."/>
            <person name="Sedzielewska K."/>
            <person name="Noel J."/>
            <person name="Charron P."/>
            <person name="Farinelli L."/>
            <person name="Marton T."/>
            <person name="Kruger M."/>
            <person name="Pelin A."/>
            <person name="Brachmann A."/>
            <person name="Corradi N."/>
        </authorList>
    </citation>
    <scope>NUCLEOTIDE SEQUENCE [LARGE SCALE GENOMIC DNA]</scope>
    <source>
        <strain evidence="3 4">A5</strain>
    </source>
</reference>
<proteinExistence type="predicted"/>
<dbReference type="GO" id="GO:0005524">
    <property type="term" value="F:ATP binding"/>
    <property type="evidence" value="ECO:0007669"/>
    <property type="project" value="UniProtKB-KW"/>
</dbReference>
<dbReference type="SUPFAM" id="SSF53067">
    <property type="entry name" value="Actin-like ATPase domain"/>
    <property type="match status" value="2"/>
</dbReference>
<gene>
    <name evidence="3" type="ORF">RhiirA5_495766</name>
</gene>
<organism evidence="3 4">
    <name type="scientific">Rhizophagus irregularis</name>
    <dbReference type="NCBI Taxonomy" id="588596"/>
    <lineage>
        <taxon>Eukaryota</taxon>
        <taxon>Fungi</taxon>
        <taxon>Fungi incertae sedis</taxon>
        <taxon>Mucoromycota</taxon>
        <taxon>Glomeromycotina</taxon>
        <taxon>Glomeromycetes</taxon>
        <taxon>Glomerales</taxon>
        <taxon>Glomeraceae</taxon>
        <taxon>Rhizophagus</taxon>
    </lineage>
</organism>
<dbReference type="GO" id="GO:0140662">
    <property type="term" value="F:ATP-dependent protein folding chaperone"/>
    <property type="evidence" value="ECO:0007669"/>
    <property type="project" value="InterPro"/>
</dbReference>
<dbReference type="Pfam" id="PF00012">
    <property type="entry name" value="HSP70"/>
    <property type="match status" value="1"/>
</dbReference>
<keyword evidence="2" id="KW-0067">ATP-binding</keyword>
<sequence length="595" mass="67912">MNSEPSKPEAPEGKVFDAQNSVENYIRVVVGLDFGTTYSGFAYCNVADSKVKKNCIISNDSWQGEVGQLKTNTVLQYDDEYNDVILWGAPALAKKPSRRHKKKNDGGNKPIERFKLHLGDLPEEFIKQTLQSQVKYDKAITDYLREIGKVIKTTVEIRWPKLNYFEHVLLVITVPAEFSEKSKAIMRKCAFNAELIDKEDSVNLQFTTEPEAAAIYCMKNDLKEQSLAKSGTNFMIVDCGGGTVDLTTRKLLKNDRLSEVTERVGGFCGSTFIDDEFIKYLRKKLGDKPMDLLRDKNYGQMQYLIQQFCTSCKIPFTGEDPEFSYELDIQIFKQYKHFISNKNNIKEELEENEWVIEIDFEAMESIFEPVIQKIFCLIEAQLRNMCNTQETCSAMFLVGGFSESKYLQNRIREKFSTQVKNISVPIEPMAAIARGAVIYGLSICPEDLRAFADSKRIVFSRVLKHTYGIKSTVKWEKGDPANRKVDGDRIEKFQRLAKRGTIMEINQEVTSVRKPIDPDQTFINHSLYYTDESDGEYCDEPGMKPLGTLYIDLPGSGLGRRVEFGLTFGKMEITATSRNRQTGESYKTTFELNLN</sequence>
<accession>A0A2N0Q4H0</accession>